<dbReference type="RefSeq" id="WP_203913192.1">
    <property type="nucleotide sequence ID" value="NZ_BONY01000068.1"/>
</dbReference>
<evidence type="ECO:0000313" key="2">
    <source>
        <dbReference type="Proteomes" id="UP000612899"/>
    </source>
</evidence>
<protein>
    <submittedName>
        <fullName evidence="1">Uncharacterized protein</fullName>
    </submittedName>
</protein>
<name>A0A8J3QH04_9ACTN</name>
<organism evidence="1 2">
    <name type="scientific">Rhizocola hellebori</name>
    <dbReference type="NCBI Taxonomy" id="1392758"/>
    <lineage>
        <taxon>Bacteria</taxon>
        <taxon>Bacillati</taxon>
        <taxon>Actinomycetota</taxon>
        <taxon>Actinomycetes</taxon>
        <taxon>Micromonosporales</taxon>
        <taxon>Micromonosporaceae</taxon>
        <taxon>Rhizocola</taxon>
    </lineage>
</organism>
<reference evidence="1" key="1">
    <citation type="submission" date="2021-01" db="EMBL/GenBank/DDBJ databases">
        <title>Whole genome shotgun sequence of Rhizocola hellebori NBRC 109834.</title>
        <authorList>
            <person name="Komaki H."/>
            <person name="Tamura T."/>
        </authorList>
    </citation>
    <scope>NUCLEOTIDE SEQUENCE</scope>
    <source>
        <strain evidence="1">NBRC 109834</strain>
    </source>
</reference>
<sequence length="63" mass="6983">MDRPSPPPQLDQPPNRLIQIDVTVTLPRRLVWLLTGIAVGNLGLPDRLLETAAFLLKALNQSE</sequence>
<accession>A0A8J3QH04</accession>
<evidence type="ECO:0000313" key="1">
    <source>
        <dbReference type="EMBL" id="GIH09457.1"/>
    </source>
</evidence>
<dbReference type="EMBL" id="BONY01000068">
    <property type="protein sequence ID" value="GIH09457.1"/>
    <property type="molecule type" value="Genomic_DNA"/>
</dbReference>
<gene>
    <name evidence="1" type="ORF">Rhe02_75240</name>
</gene>
<keyword evidence="2" id="KW-1185">Reference proteome</keyword>
<proteinExistence type="predicted"/>
<dbReference type="AlphaFoldDB" id="A0A8J3QH04"/>
<dbReference type="Proteomes" id="UP000612899">
    <property type="component" value="Unassembled WGS sequence"/>
</dbReference>
<comment type="caution">
    <text evidence="1">The sequence shown here is derived from an EMBL/GenBank/DDBJ whole genome shotgun (WGS) entry which is preliminary data.</text>
</comment>